<dbReference type="InterPro" id="IPR014567">
    <property type="entry name" value="UCP031900"/>
</dbReference>
<protein>
    <recommendedName>
        <fullName evidence="1">Phytase-like domain-containing protein</fullName>
    </recommendedName>
</protein>
<evidence type="ECO:0000313" key="3">
    <source>
        <dbReference type="Proteomes" id="UP000316801"/>
    </source>
</evidence>
<dbReference type="Pfam" id="PF13449">
    <property type="entry name" value="Phytase-like"/>
    <property type="match status" value="1"/>
</dbReference>
<evidence type="ECO:0000313" key="2">
    <source>
        <dbReference type="EMBL" id="TRL35165.1"/>
    </source>
</evidence>
<name>A0A549SZY0_9HYPH</name>
<dbReference type="Proteomes" id="UP000316801">
    <property type="component" value="Unassembled WGS sequence"/>
</dbReference>
<dbReference type="InterPro" id="IPR027372">
    <property type="entry name" value="Phytase-like_dom"/>
</dbReference>
<comment type="caution">
    <text evidence="2">The sequence shown here is derived from an EMBL/GenBank/DDBJ whole genome shotgun (WGS) entry which is preliminary data.</text>
</comment>
<dbReference type="AlphaFoldDB" id="A0A549SZY0"/>
<reference evidence="2 3" key="1">
    <citation type="submission" date="2019-07" db="EMBL/GenBank/DDBJ databases">
        <title>Ln-dependent methylotrophs.</title>
        <authorList>
            <person name="Tani A."/>
        </authorList>
    </citation>
    <scope>NUCLEOTIDE SEQUENCE [LARGE SCALE GENOMIC DNA]</scope>
    <source>
        <strain evidence="2 3">SM12</strain>
    </source>
</reference>
<organism evidence="2 3">
    <name type="scientific">Rhizobium straminoryzae</name>
    <dbReference type="NCBI Taxonomy" id="1387186"/>
    <lineage>
        <taxon>Bacteria</taxon>
        <taxon>Pseudomonadati</taxon>
        <taxon>Pseudomonadota</taxon>
        <taxon>Alphaproteobacteria</taxon>
        <taxon>Hyphomicrobiales</taxon>
        <taxon>Rhizobiaceae</taxon>
        <taxon>Rhizobium/Agrobacterium group</taxon>
        <taxon>Rhizobium</taxon>
    </lineage>
</organism>
<keyword evidence="3" id="KW-1185">Reference proteome</keyword>
<evidence type="ECO:0000259" key="1">
    <source>
        <dbReference type="Pfam" id="PF13449"/>
    </source>
</evidence>
<accession>A0A549SZY0</accession>
<gene>
    <name evidence="2" type="ORF">FNA46_20855</name>
</gene>
<dbReference type="EMBL" id="VJMG01000069">
    <property type="protein sequence ID" value="TRL35165.1"/>
    <property type="molecule type" value="Genomic_DNA"/>
</dbReference>
<dbReference type="PIRSF" id="PIRSF031900">
    <property type="entry name" value="UCP031900"/>
    <property type="match status" value="1"/>
</dbReference>
<sequence length="312" mass="34157">MTAAETVPVSVTARRIEHFRAKSEERRFGAFEFVGGLELTSRQPLFGSLSAIRFRADGQHFVSVLDTGYWLTGRIERDAKGHLSGVSDVRITGMRDQRGREPRNKADIDAEGLALRAGQVAVSFERRHRVDLYPDPGYEEARPQRSLDLPIPKQSLSRNGGLETLVAAPVDGPLKGALLTIAEDSTDRDGHLYAAILDGPLKGAFRVVRNDPWSVTDGAFLPGGDLLLLERRFSVIGGVGMRIRRIAGNALRPGALIDGPVLLEADMGFEIDNMEGIDVIAGADGHPHVILVSDDNQSVFQRSLMLEFRLLQ</sequence>
<proteinExistence type="predicted"/>
<feature type="domain" description="Phytase-like" evidence="1">
    <location>
        <begin position="45"/>
        <end position="296"/>
    </location>
</feature>